<dbReference type="InterPro" id="IPR051043">
    <property type="entry name" value="Sulfatase_Mod_Factor_Kinase"/>
</dbReference>
<organism evidence="2 3">
    <name type="scientific">Kibdelosporangium persicum</name>
    <dbReference type="NCBI Taxonomy" id="2698649"/>
    <lineage>
        <taxon>Bacteria</taxon>
        <taxon>Bacillati</taxon>
        <taxon>Actinomycetota</taxon>
        <taxon>Actinomycetes</taxon>
        <taxon>Pseudonocardiales</taxon>
        <taxon>Pseudonocardiaceae</taxon>
        <taxon>Kibdelosporangium</taxon>
    </lineage>
</organism>
<dbReference type="Pfam" id="PF03781">
    <property type="entry name" value="FGE-sulfatase"/>
    <property type="match status" value="1"/>
</dbReference>
<dbReference type="RefSeq" id="WP_217281394.1">
    <property type="nucleotide sequence ID" value="NZ_CBCSGW010000012.1"/>
</dbReference>
<proteinExistence type="predicted"/>
<evidence type="ECO:0000313" key="3">
    <source>
        <dbReference type="Proteomes" id="UP000763557"/>
    </source>
</evidence>
<reference evidence="2 3" key="1">
    <citation type="submission" date="2020-01" db="EMBL/GenBank/DDBJ databases">
        <title>Kibdelosporangium persica a novel Actinomycetes from a hot desert in Iran.</title>
        <authorList>
            <person name="Safaei N."/>
            <person name="Zaburannyi N."/>
            <person name="Mueller R."/>
            <person name="Wink J."/>
        </authorList>
    </citation>
    <scope>NUCLEOTIDE SEQUENCE [LARGE SCALE GENOMIC DNA]</scope>
    <source>
        <strain evidence="2 3">4NS15</strain>
    </source>
</reference>
<dbReference type="EMBL" id="JAAATY010000028">
    <property type="protein sequence ID" value="NRN69526.1"/>
    <property type="molecule type" value="Genomic_DNA"/>
</dbReference>
<gene>
    <name evidence="2" type="ORF">GC106_67830</name>
</gene>
<feature type="domain" description="Sulfatase-modifying factor enzyme-like" evidence="1">
    <location>
        <begin position="16"/>
        <end position="248"/>
    </location>
</feature>
<dbReference type="PANTHER" id="PTHR23150:SF19">
    <property type="entry name" value="FORMYLGLYCINE-GENERATING ENZYME"/>
    <property type="match status" value="1"/>
</dbReference>
<keyword evidence="3" id="KW-1185">Reference proteome</keyword>
<protein>
    <submittedName>
        <fullName evidence="2">Formylglycine-generating enzyme</fullName>
    </submittedName>
</protein>
<dbReference type="Proteomes" id="UP000763557">
    <property type="component" value="Unassembled WGS sequence"/>
</dbReference>
<evidence type="ECO:0000313" key="2">
    <source>
        <dbReference type="EMBL" id="NRN69526.1"/>
    </source>
</evidence>
<evidence type="ECO:0000259" key="1">
    <source>
        <dbReference type="Pfam" id="PF03781"/>
    </source>
</evidence>
<dbReference type="PANTHER" id="PTHR23150">
    <property type="entry name" value="SULFATASE MODIFYING FACTOR 1, 2"/>
    <property type="match status" value="1"/>
</dbReference>
<dbReference type="InterPro" id="IPR005532">
    <property type="entry name" value="SUMF_dom"/>
</dbReference>
<name>A0ABX2FFC1_9PSEU</name>
<accession>A0ABX2FFC1</accession>
<sequence>MRVDNNAIARSILAGTTWMRVPAGVVSMGTSERDCAAVLAEYADLGVRYDWLLKECPIHELTVDAFQMARCLVTNATFALAVPALGLDWRPSGPADHPALVTWAEADAFCSWLSASSGHPISLPTETQWERAARGDDRREFPWGDEFSPARANVRESGRAGTTPVDAHPDGASPFGVLDMAGNVEEWTATIYAPYPGAPSSVPLTEDWALDAHVTRGGSFRLNRDVARCARRHALYEPGSPIGFRLVRTS</sequence>
<comment type="caution">
    <text evidence="2">The sequence shown here is derived from an EMBL/GenBank/DDBJ whole genome shotgun (WGS) entry which is preliminary data.</text>
</comment>